<keyword evidence="4" id="KW-1185">Reference proteome</keyword>
<feature type="region of interest" description="Disordered" evidence="1">
    <location>
        <begin position="1"/>
        <end position="22"/>
    </location>
</feature>
<dbReference type="Pfam" id="PF09350">
    <property type="entry name" value="DJC28_CD"/>
    <property type="match status" value="1"/>
</dbReference>
<feature type="compositionally biased region" description="Basic and acidic residues" evidence="1">
    <location>
        <begin position="1"/>
        <end position="16"/>
    </location>
</feature>
<dbReference type="InterPro" id="IPR018961">
    <property type="entry name" value="DnaJ_homolog_subfam-C_membr-28"/>
</dbReference>
<dbReference type="AlphaFoldDB" id="A0A1X7K734"/>
<name>A0A1X7K734_9BACL</name>
<gene>
    <name evidence="3" type="ORF">SAMN06295960_2161</name>
</gene>
<dbReference type="RefSeq" id="WP_139829161.1">
    <property type="nucleotide sequence ID" value="NZ_FXAZ01000002.1"/>
</dbReference>
<protein>
    <recommendedName>
        <fullName evidence="2">DnaJ homologue subfamily C member 28 conserved domain-containing protein</fullName>
    </recommendedName>
</protein>
<dbReference type="EMBL" id="FXAZ01000002">
    <property type="protein sequence ID" value="SMG36900.1"/>
    <property type="molecule type" value="Genomic_DNA"/>
</dbReference>
<accession>A0A1X7K734</accession>
<feature type="domain" description="DnaJ homologue subfamily C member 28 conserved" evidence="2">
    <location>
        <begin position="39"/>
        <end position="92"/>
    </location>
</feature>
<dbReference type="STRING" id="1852522.SAMN06295960_2161"/>
<sequence>MTSKQEDNDRSKERTGNAEAAQQVFYSARNHEKVMDSIVDEFAKKGGFDDLPGKGKPLKLKEGDVLSHVMHEARIMPPWLELQREIAKEMRRLLAKQEAGRDLVSDQEIEALNDQIRQFNRSVPSSLLQKGLVSSANLAVQIEKWE</sequence>
<evidence type="ECO:0000259" key="2">
    <source>
        <dbReference type="Pfam" id="PF09350"/>
    </source>
</evidence>
<reference evidence="3 4" key="1">
    <citation type="submission" date="2017-04" db="EMBL/GenBank/DDBJ databases">
        <authorList>
            <person name="Afonso C.L."/>
            <person name="Miller P.J."/>
            <person name="Scott M.A."/>
            <person name="Spackman E."/>
            <person name="Goraichik I."/>
            <person name="Dimitrov K.M."/>
            <person name="Suarez D.L."/>
            <person name="Swayne D.E."/>
        </authorList>
    </citation>
    <scope>NUCLEOTIDE SEQUENCE [LARGE SCALE GENOMIC DNA]</scope>
    <source>
        <strain evidence="3 4">11</strain>
    </source>
</reference>
<evidence type="ECO:0000313" key="4">
    <source>
        <dbReference type="Proteomes" id="UP000193834"/>
    </source>
</evidence>
<organism evidence="3 4">
    <name type="scientific">Paenibacillus aquistagni</name>
    <dbReference type="NCBI Taxonomy" id="1852522"/>
    <lineage>
        <taxon>Bacteria</taxon>
        <taxon>Bacillati</taxon>
        <taxon>Bacillota</taxon>
        <taxon>Bacilli</taxon>
        <taxon>Bacillales</taxon>
        <taxon>Paenibacillaceae</taxon>
        <taxon>Paenibacillus</taxon>
    </lineage>
</organism>
<dbReference type="OrthoDB" id="9798476at2"/>
<evidence type="ECO:0000256" key="1">
    <source>
        <dbReference type="SAM" id="MobiDB-lite"/>
    </source>
</evidence>
<proteinExistence type="predicted"/>
<dbReference type="Proteomes" id="UP000193834">
    <property type="component" value="Unassembled WGS sequence"/>
</dbReference>
<evidence type="ECO:0000313" key="3">
    <source>
        <dbReference type="EMBL" id="SMG36900.1"/>
    </source>
</evidence>